<evidence type="ECO:0000256" key="1">
    <source>
        <dbReference type="SAM" id="SignalP"/>
    </source>
</evidence>
<accession>A0A4R5E0B1</accession>
<dbReference type="AlphaFoldDB" id="A0A4R5E0B1"/>
<dbReference type="InterPro" id="IPR023296">
    <property type="entry name" value="Glyco_hydro_beta-prop_sf"/>
</dbReference>
<keyword evidence="1" id="KW-0732">Signal</keyword>
<dbReference type="Proteomes" id="UP000294850">
    <property type="component" value="Unassembled WGS sequence"/>
</dbReference>
<name>A0A4R5E0B1_9BACT</name>
<dbReference type="RefSeq" id="WP_131956031.1">
    <property type="nucleotide sequence ID" value="NZ_SMFL01000001.1"/>
</dbReference>
<comment type="caution">
    <text evidence="2">The sequence shown here is derived from an EMBL/GenBank/DDBJ whole genome shotgun (WGS) entry which is preliminary data.</text>
</comment>
<proteinExistence type="predicted"/>
<evidence type="ECO:0000313" key="3">
    <source>
        <dbReference type="Proteomes" id="UP000294850"/>
    </source>
</evidence>
<organism evidence="2 3">
    <name type="scientific">Dyadobacter psychrotolerans</name>
    <dbReference type="NCBI Taxonomy" id="2541721"/>
    <lineage>
        <taxon>Bacteria</taxon>
        <taxon>Pseudomonadati</taxon>
        <taxon>Bacteroidota</taxon>
        <taxon>Cytophagia</taxon>
        <taxon>Cytophagales</taxon>
        <taxon>Spirosomataceae</taxon>
        <taxon>Dyadobacter</taxon>
    </lineage>
</organism>
<sequence length="355" mass="40047">MLCRLSARLFLFFVLIITGFKTSAQKVTYSDGRPSALLRVNCQDEGIVMRYNGGPDSCDTYGAREAVVNKDGDKYYLFYDGAGKDGWISCLAKSSDLRNWEKKGAILTLGEPGKNDSKSASSPWVIKEKDIWHMFYIGTPNTTPPPYRIPAFPYLTMKARSNSLGGPWIKQYDVTPLPPKENSYYTVTSSPGFIVKNGKQYLQFFSGAMQDSTGTKRTLGLARTHDLNQSWEIEPTPLFPLTEQIENSSVFFDKQTKTWYLFTNHIGINERKEEYTDAIWVYWSKDINKWNSENKAIVLDKTNCSWSKGAIGMPSVIQVGNKLALLYDAAEGNSIGHMSRNIGLAWMDLPLKILK</sequence>
<dbReference type="EMBL" id="SMFL01000001">
    <property type="protein sequence ID" value="TDE18280.1"/>
    <property type="molecule type" value="Genomic_DNA"/>
</dbReference>
<protein>
    <recommendedName>
        <fullName evidence="4">Glycosyl hydrolase family 32 N-terminal domain-containing protein</fullName>
    </recommendedName>
</protein>
<dbReference type="SUPFAM" id="SSF75005">
    <property type="entry name" value="Arabinanase/levansucrase/invertase"/>
    <property type="match status" value="2"/>
</dbReference>
<dbReference type="Gene3D" id="2.115.10.20">
    <property type="entry name" value="Glycosyl hydrolase domain, family 43"/>
    <property type="match status" value="2"/>
</dbReference>
<reference evidence="2 3" key="1">
    <citation type="submission" date="2019-03" db="EMBL/GenBank/DDBJ databases">
        <title>Dyadobacter AR-3-6 sp. nov., isolated from arctic soil.</title>
        <authorList>
            <person name="Chaudhary D.K."/>
        </authorList>
    </citation>
    <scope>NUCLEOTIDE SEQUENCE [LARGE SCALE GENOMIC DNA]</scope>
    <source>
        <strain evidence="2 3">AR-3-6</strain>
    </source>
</reference>
<evidence type="ECO:0008006" key="4">
    <source>
        <dbReference type="Google" id="ProtNLM"/>
    </source>
</evidence>
<evidence type="ECO:0000313" key="2">
    <source>
        <dbReference type="EMBL" id="TDE18280.1"/>
    </source>
</evidence>
<feature type="chain" id="PRO_5020745583" description="Glycosyl hydrolase family 32 N-terminal domain-containing protein" evidence="1">
    <location>
        <begin position="25"/>
        <end position="355"/>
    </location>
</feature>
<keyword evidence="3" id="KW-1185">Reference proteome</keyword>
<feature type="signal peptide" evidence="1">
    <location>
        <begin position="1"/>
        <end position="24"/>
    </location>
</feature>
<gene>
    <name evidence="2" type="ORF">E0F88_01700</name>
</gene>
<dbReference type="OrthoDB" id="9794572at2"/>